<comment type="caution">
    <text evidence="2">The sequence shown here is derived from an EMBL/GenBank/DDBJ whole genome shotgun (WGS) entry which is preliminary data.</text>
</comment>
<evidence type="ECO:0000256" key="1">
    <source>
        <dbReference type="SAM" id="Phobius"/>
    </source>
</evidence>
<keyword evidence="1" id="KW-0812">Transmembrane</keyword>
<dbReference type="GeneID" id="30032460"/>
<dbReference type="RefSeq" id="XP_018713594.1">
    <property type="nucleotide sequence ID" value="XM_018859485.1"/>
</dbReference>
<keyword evidence="1" id="KW-1133">Transmembrane helix</keyword>
<keyword evidence="1" id="KW-0472">Membrane</keyword>
<keyword evidence="3" id="KW-1185">Reference proteome</keyword>
<sequence length="91" mass="9770">MPRACKPSTYQEFCPRTIVFGAPSNCFVLFLVVLFLVGSREESVVICITAPLGITAVPPARASSLVGTRLGACFRIACIPAFISWAKLCFA</sequence>
<dbReference type="AlphaFoldDB" id="A0A1A0HGY7"/>
<protein>
    <submittedName>
        <fullName evidence="2">Uncharacterized protein</fullName>
    </submittedName>
</protein>
<gene>
    <name evidence="2" type="ORF">METBIDRAFT_99069</name>
</gene>
<evidence type="ECO:0000313" key="2">
    <source>
        <dbReference type="EMBL" id="OBA23113.1"/>
    </source>
</evidence>
<feature type="transmembrane region" description="Helical" evidence="1">
    <location>
        <begin position="18"/>
        <end position="37"/>
    </location>
</feature>
<reference evidence="2 3" key="1">
    <citation type="submission" date="2016-05" db="EMBL/GenBank/DDBJ databases">
        <title>Comparative genomics of biotechnologically important yeasts.</title>
        <authorList>
            <consortium name="DOE Joint Genome Institute"/>
            <person name="Riley R."/>
            <person name="Haridas S."/>
            <person name="Wolfe K.H."/>
            <person name="Lopes M.R."/>
            <person name="Hittinger C.T."/>
            <person name="Goker M."/>
            <person name="Salamov A."/>
            <person name="Wisecaver J."/>
            <person name="Long T.M."/>
            <person name="Aerts A.L."/>
            <person name="Barry K."/>
            <person name="Choi C."/>
            <person name="Clum A."/>
            <person name="Coughlan A.Y."/>
            <person name="Deshpande S."/>
            <person name="Douglass A.P."/>
            <person name="Hanson S.J."/>
            <person name="Klenk H.-P."/>
            <person name="LaButti K."/>
            <person name="Lapidus A."/>
            <person name="Lindquist E."/>
            <person name="Lipzen A."/>
            <person name="Meier-kolthoff J.P."/>
            <person name="Ohm R.A."/>
            <person name="Otillar R.P."/>
            <person name="Pangilinan J."/>
            <person name="Peng Y."/>
            <person name="Rokas A."/>
            <person name="Rosa C.A."/>
            <person name="Scheuner C."/>
            <person name="Sibirny A.A."/>
            <person name="Slot J.C."/>
            <person name="Stielow J.B."/>
            <person name="Sun H."/>
            <person name="Kurtzman C.P."/>
            <person name="Blackwell M."/>
            <person name="Grigoriev I.V."/>
            <person name="Jeffries T.W."/>
        </authorList>
    </citation>
    <scope>NUCLEOTIDE SEQUENCE [LARGE SCALE GENOMIC DNA]</scope>
    <source>
        <strain evidence="2 3">NRRL YB-4993</strain>
    </source>
</reference>
<evidence type="ECO:0000313" key="3">
    <source>
        <dbReference type="Proteomes" id="UP000092555"/>
    </source>
</evidence>
<accession>A0A1A0HGY7</accession>
<proteinExistence type="predicted"/>
<name>A0A1A0HGY7_9ASCO</name>
<dbReference type="EMBL" id="LXTC01000001">
    <property type="protein sequence ID" value="OBA23113.1"/>
    <property type="molecule type" value="Genomic_DNA"/>
</dbReference>
<organism evidence="2 3">
    <name type="scientific">Metschnikowia bicuspidata var. bicuspidata NRRL YB-4993</name>
    <dbReference type="NCBI Taxonomy" id="869754"/>
    <lineage>
        <taxon>Eukaryota</taxon>
        <taxon>Fungi</taxon>
        <taxon>Dikarya</taxon>
        <taxon>Ascomycota</taxon>
        <taxon>Saccharomycotina</taxon>
        <taxon>Pichiomycetes</taxon>
        <taxon>Metschnikowiaceae</taxon>
        <taxon>Metschnikowia</taxon>
    </lineage>
</organism>
<dbReference type="Proteomes" id="UP000092555">
    <property type="component" value="Unassembled WGS sequence"/>
</dbReference>